<comment type="subcellular location">
    <subcellularLocation>
        <location evidence="1">Endoplasmic reticulum membrane</location>
        <topology evidence="1">Single-pass type I membrane protein</topology>
    </subcellularLocation>
</comment>
<evidence type="ECO:0000256" key="10">
    <source>
        <dbReference type="SAM" id="SignalP"/>
    </source>
</evidence>
<comment type="similarity">
    <text evidence="2">Belongs to the ROT1 family.</text>
</comment>
<keyword evidence="8" id="KW-1133">Transmembrane helix</keyword>
<dbReference type="AlphaFoldDB" id="A0A8H6YFE8"/>
<evidence type="ECO:0000256" key="3">
    <source>
        <dbReference type="ARBA" id="ARBA00016195"/>
    </source>
</evidence>
<reference evidence="11" key="1">
    <citation type="submission" date="2020-05" db="EMBL/GenBank/DDBJ databases">
        <title>Mycena genomes resolve the evolution of fungal bioluminescence.</title>
        <authorList>
            <person name="Tsai I.J."/>
        </authorList>
    </citation>
    <scope>NUCLEOTIDE SEQUENCE</scope>
    <source>
        <strain evidence="11">CCC161011</strain>
    </source>
</reference>
<dbReference type="PANTHER" id="PTHR28090">
    <property type="entry name" value="PROTEIN ROT1"/>
    <property type="match status" value="1"/>
</dbReference>
<dbReference type="EMBL" id="JACAZI010000006">
    <property type="protein sequence ID" value="KAF7357989.1"/>
    <property type="molecule type" value="Genomic_DNA"/>
</dbReference>
<keyword evidence="6 10" id="KW-0732">Signal</keyword>
<accession>A0A8H6YFE8</accession>
<evidence type="ECO:0000256" key="8">
    <source>
        <dbReference type="ARBA" id="ARBA00022989"/>
    </source>
</evidence>
<dbReference type="GO" id="GO:0051082">
    <property type="term" value="F:unfolded protein binding"/>
    <property type="evidence" value="ECO:0007669"/>
    <property type="project" value="TreeGrafter"/>
</dbReference>
<gene>
    <name evidence="11" type="ORF">MVEN_00845900</name>
</gene>
<evidence type="ECO:0000256" key="2">
    <source>
        <dbReference type="ARBA" id="ARBA00007149"/>
    </source>
</evidence>
<dbReference type="PANTHER" id="PTHR28090:SF1">
    <property type="entry name" value="PROTEIN ROT1"/>
    <property type="match status" value="1"/>
</dbReference>
<keyword evidence="5" id="KW-0812">Transmembrane</keyword>
<keyword evidence="12" id="KW-1185">Reference proteome</keyword>
<dbReference type="Proteomes" id="UP000620124">
    <property type="component" value="Unassembled WGS sequence"/>
</dbReference>
<feature type="signal peptide" evidence="10">
    <location>
        <begin position="1"/>
        <end position="17"/>
    </location>
</feature>
<comment type="caution">
    <text evidence="11">The sequence shown here is derived from an EMBL/GenBank/DDBJ whole genome shotgun (WGS) entry which is preliminary data.</text>
</comment>
<evidence type="ECO:0000256" key="1">
    <source>
        <dbReference type="ARBA" id="ARBA00004115"/>
    </source>
</evidence>
<sequence>MLSSLFAVALAVFSVSAQDLYGPDHNTTSIVGTWSSGTKQVVPGAGFADPTQETFTYPKNSGVGYSFSDDGWYELARFRYSANGSHPECIIATVSSPPIDDGYQQVQSPCAKAQSNSDSNFIQEYNITELYASWRIFTDVTFGPKLHLYQFDGSPVAPLFRLSDQPNMLPKQKLRNTEVEVVTTTSAGFVTTETILSKRNDKPARREGVQRRGWFW</sequence>
<feature type="chain" id="PRO_5034024671" description="Protein ROT1" evidence="10">
    <location>
        <begin position="18"/>
        <end position="216"/>
    </location>
</feature>
<evidence type="ECO:0000256" key="4">
    <source>
        <dbReference type="ARBA" id="ARBA00017291"/>
    </source>
</evidence>
<dbReference type="Pfam" id="PF10681">
    <property type="entry name" value="Rot1"/>
    <property type="match status" value="2"/>
</dbReference>
<evidence type="ECO:0000256" key="5">
    <source>
        <dbReference type="ARBA" id="ARBA00022692"/>
    </source>
</evidence>
<evidence type="ECO:0000256" key="6">
    <source>
        <dbReference type="ARBA" id="ARBA00022729"/>
    </source>
</evidence>
<dbReference type="InterPro" id="IPR019623">
    <property type="entry name" value="Rot1"/>
</dbReference>
<organism evidence="11 12">
    <name type="scientific">Mycena venus</name>
    <dbReference type="NCBI Taxonomy" id="2733690"/>
    <lineage>
        <taxon>Eukaryota</taxon>
        <taxon>Fungi</taxon>
        <taxon>Dikarya</taxon>
        <taxon>Basidiomycota</taxon>
        <taxon>Agaricomycotina</taxon>
        <taxon>Agaricomycetes</taxon>
        <taxon>Agaricomycetidae</taxon>
        <taxon>Agaricales</taxon>
        <taxon>Marasmiineae</taxon>
        <taxon>Mycenaceae</taxon>
        <taxon>Mycena</taxon>
    </lineage>
</organism>
<evidence type="ECO:0000256" key="7">
    <source>
        <dbReference type="ARBA" id="ARBA00022824"/>
    </source>
</evidence>
<protein>
    <recommendedName>
        <fullName evidence="4">Protein ROT1</fullName>
    </recommendedName>
    <alternativeName>
        <fullName evidence="3">Protein rot1</fullName>
    </alternativeName>
</protein>
<proteinExistence type="inferred from homology"/>
<keyword evidence="7" id="KW-0256">Endoplasmic reticulum</keyword>
<dbReference type="GO" id="GO:0005789">
    <property type="term" value="C:endoplasmic reticulum membrane"/>
    <property type="evidence" value="ECO:0007669"/>
    <property type="project" value="UniProtKB-SubCell"/>
</dbReference>
<name>A0A8H6YFE8_9AGAR</name>
<dbReference type="GO" id="GO:0006458">
    <property type="term" value="P:'de novo' protein folding"/>
    <property type="evidence" value="ECO:0007669"/>
    <property type="project" value="InterPro"/>
</dbReference>
<evidence type="ECO:0000313" key="12">
    <source>
        <dbReference type="Proteomes" id="UP000620124"/>
    </source>
</evidence>
<evidence type="ECO:0000313" key="11">
    <source>
        <dbReference type="EMBL" id="KAF7357989.1"/>
    </source>
</evidence>
<dbReference type="OrthoDB" id="5327821at2759"/>
<evidence type="ECO:0000256" key="9">
    <source>
        <dbReference type="ARBA" id="ARBA00023136"/>
    </source>
</evidence>
<keyword evidence="9" id="KW-0472">Membrane</keyword>